<dbReference type="EMBL" id="CM047904">
    <property type="protein sequence ID" value="KAJ0089921.1"/>
    <property type="molecule type" value="Genomic_DNA"/>
</dbReference>
<evidence type="ECO:0000313" key="1">
    <source>
        <dbReference type="EMBL" id="KAJ0089921.1"/>
    </source>
</evidence>
<dbReference type="Proteomes" id="UP001164250">
    <property type="component" value="Chromosome 8"/>
</dbReference>
<sequence>MGSSPRGPLDLKIQSPRGLKCYDVGGVGLGIVAALEKCSSSSSSDGGREILAKFAVCSPTSFSKSSPIPVSSGRNCDRCEMESLEDYTYVTCHGPNKSFTKVYYDGDERKISSGDDRIIKESPARVVVEETSVYPTSEFMSSCNLCRKKLHGKDIYMYRGEKAFCSTECRSRQIMMDERKEHCRSEVSRSADMSSSPYTRDHIFLTGILAI</sequence>
<organism evidence="1 2">
    <name type="scientific">Pistacia atlantica</name>
    <dbReference type="NCBI Taxonomy" id="434234"/>
    <lineage>
        <taxon>Eukaryota</taxon>
        <taxon>Viridiplantae</taxon>
        <taxon>Streptophyta</taxon>
        <taxon>Embryophyta</taxon>
        <taxon>Tracheophyta</taxon>
        <taxon>Spermatophyta</taxon>
        <taxon>Magnoliopsida</taxon>
        <taxon>eudicotyledons</taxon>
        <taxon>Gunneridae</taxon>
        <taxon>Pentapetalae</taxon>
        <taxon>rosids</taxon>
        <taxon>malvids</taxon>
        <taxon>Sapindales</taxon>
        <taxon>Anacardiaceae</taxon>
        <taxon>Pistacia</taxon>
    </lineage>
</organism>
<name>A0ACC1ATB2_9ROSI</name>
<comment type="caution">
    <text evidence="1">The sequence shown here is derived from an EMBL/GenBank/DDBJ whole genome shotgun (WGS) entry which is preliminary data.</text>
</comment>
<gene>
    <name evidence="1" type="ORF">Patl1_13630</name>
</gene>
<evidence type="ECO:0000313" key="2">
    <source>
        <dbReference type="Proteomes" id="UP001164250"/>
    </source>
</evidence>
<proteinExistence type="predicted"/>
<keyword evidence="2" id="KW-1185">Reference proteome</keyword>
<reference evidence="2" key="1">
    <citation type="journal article" date="2023" name="G3 (Bethesda)">
        <title>Genome assembly and association tests identify interacting loci associated with vigor, precocity, and sex in interspecific pistachio rootstocks.</title>
        <authorList>
            <person name="Palmer W."/>
            <person name="Jacygrad E."/>
            <person name="Sagayaradj S."/>
            <person name="Cavanaugh K."/>
            <person name="Han R."/>
            <person name="Bertier L."/>
            <person name="Beede B."/>
            <person name="Kafkas S."/>
            <person name="Golino D."/>
            <person name="Preece J."/>
            <person name="Michelmore R."/>
        </authorList>
    </citation>
    <scope>NUCLEOTIDE SEQUENCE [LARGE SCALE GENOMIC DNA]</scope>
</reference>
<protein>
    <submittedName>
        <fullName evidence="1">Uncharacterized protein</fullName>
    </submittedName>
</protein>
<accession>A0ACC1ATB2</accession>